<feature type="non-terminal residue" evidence="2">
    <location>
        <position position="242"/>
    </location>
</feature>
<organism evidence="2">
    <name type="scientific">marine metagenome</name>
    <dbReference type="NCBI Taxonomy" id="408172"/>
    <lineage>
        <taxon>unclassified sequences</taxon>
        <taxon>metagenomes</taxon>
        <taxon>ecological metagenomes</taxon>
    </lineage>
</organism>
<protein>
    <recommendedName>
        <fullName evidence="1">CobQ/CobB/MinD/ParA nucleotide binding domain-containing protein</fullName>
    </recommendedName>
</protein>
<dbReference type="AlphaFoldDB" id="A0A383C8Z1"/>
<dbReference type="Pfam" id="PF01656">
    <property type="entry name" value="CbiA"/>
    <property type="match status" value="1"/>
</dbReference>
<evidence type="ECO:0000259" key="1">
    <source>
        <dbReference type="Pfam" id="PF01656"/>
    </source>
</evidence>
<proteinExistence type="predicted"/>
<dbReference type="InterPro" id="IPR027417">
    <property type="entry name" value="P-loop_NTPase"/>
</dbReference>
<evidence type="ECO:0000313" key="2">
    <source>
        <dbReference type="EMBL" id="SVE28105.1"/>
    </source>
</evidence>
<feature type="non-terminal residue" evidence="2">
    <location>
        <position position="1"/>
    </location>
</feature>
<dbReference type="PANTHER" id="PTHR43356:SF2">
    <property type="entry name" value="PHOSPHATE ACETYLTRANSFERASE"/>
    <property type="match status" value="1"/>
</dbReference>
<dbReference type="InterPro" id="IPR002586">
    <property type="entry name" value="CobQ/CobB/MinD/ParA_Nub-bd_dom"/>
</dbReference>
<accession>A0A383C8Z1</accession>
<reference evidence="2" key="1">
    <citation type="submission" date="2018-05" db="EMBL/GenBank/DDBJ databases">
        <authorList>
            <person name="Lanie J.A."/>
            <person name="Ng W.-L."/>
            <person name="Kazmierczak K.M."/>
            <person name="Andrzejewski T.M."/>
            <person name="Davidsen T.M."/>
            <person name="Wayne K.J."/>
            <person name="Tettelin H."/>
            <person name="Glass J.I."/>
            <person name="Rusch D."/>
            <person name="Podicherti R."/>
            <person name="Tsui H.-C.T."/>
            <person name="Winkler M.E."/>
        </authorList>
    </citation>
    <scope>NUCLEOTIDE SEQUENCE</scope>
</reference>
<dbReference type="SUPFAM" id="SSF52540">
    <property type="entry name" value="P-loop containing nucleoside triphosphate hydrolases"/>
    <property type="match status" value="1"/>
</dbReference>
<dbReference type="InterPro" id="IPR050500">
    <property type="entry name" value="Phos_Acetyltrans/Butyryltrans"/>
</dbReference>
<gene>
    <name evidence="2" type="ORF">METZ01_LOCUS480959</name>
</gene>
<dbReference type="PANTHER" id="PTHR43356">
    <property type="entry name" value="PHOSPHATE ACETYLTRANSFERASE"/>
    <property type="match status" value="1"/>
</dbReference>
<dbReference type="Gene3D" id="3.40.50.300">
    <property type="entry name" value="P-loop containing nucleotide triphosphate hydrolases"/>
    <property type="match status" value="1"/>
</dbReference>
<name>A0A383C8Z1_9ZZZZ</name>
<dbReference type="Gene3D" id="3.40.1390.20">
    <property type="entry name" value="HprK N-terminal domain-like"/>
    <property type="match status" value="1"/>
</dbReference>
<feature type="domain" description="CobQ/CobB/MinD/ParA nucleotide binding" evidence="1">
    <location>
        <begin position="12"/>
        <end position="194"/>
    </location>
</feature>
<dbReference type="InterPro" id="IPR028979">
    <property type="entry name" value="Ser_kin/Pase_Hpr-like_N_sf"/>
</dbReference>
<sequence length="242" mass="26328">ATIYIASDVDLSGKTSLAVTLGRRFEQNGKKVALFKPFYRQGSRVQEDYDRQILQNAARLGQGAQSQWPIELNPEGGLSDDILSEAVAAFGEVSTGVDVTIVEGISGLDGKLGEASLKTAEKFDASTVVVIGYRPEMGVEEAVMAKNLFENRLIGVVLNGITKYKMNSVRDNLLENIKAQGIKVLATIPEDRRLLGVNVGQLASHLGGEFLSWEDKADNLIEHLLVGGMVLDSGIHYFERFS</sequence>
<dbReference type="EMBL" id="UINC01206460">
    <property type="protein sequence ID" value="SVE28105.1"/>
    <property type="molecule type" value="Genomic_DNA"/>
</dbReference>